<accession>A0A1G5ZCE9</accession>
<dbReference type="AlphaFoldDB" id="A0A1G5ZCE9"/>
<evidence type="ECO:0000259" key="1">
    <source>
        <dbReference type="Pfam" id="PF07484"/>
    </source>
</evidence>
<protein>
    <submittedName>
        <fullName evidence="2">Microcystin-dependent protein</fullName>
    </submittedName>
</protein>
<organism evidence="2 3">
    <name type="scientific">Mesorhizobium qingshengii</name>
    <dbReference type="NCBI Taxonomy" id="1165689"/>
    <lineage>
        <taxon>Bacteria</taxon>
        <taxon>Pseudomonadati</taxon>
        <taxon>Pseudomonadota</taxon>
        <taxon>Alphaproteobacteria</taxon>
        <taxon>Hyphomicrobiales</taxon>
        <taxon>Phyllobacteriaceae</taxon>
        <taxon>Mesorhizobium</taxon>
    </lineage>
</organism>
<dbReference type="InterPro" id="IPR037053">
    <property type="entry name" value="Phage_tail_collar_dom_sf"/>
</dbReference>
<reference evidence="2 3" key="1">
    <citation type="submission" date="2016-10" db="EMBL/GenBank/DDBJ databases">
        <authorList>
            <person name="de Groot N.N."/>
        </authorList>
    </citation>
    <scope>NUCLEOTIDE SEQUENCE [LARGE SCALE GENOMIC DNA]</scope>
    <source>
        <strain evidence="2 3">CGMCC 1.12097</strain>
    </source>
</reference>
<name>A0A1G5ZCE9_9HYPH</name>
<dbReference type="STRING" id="1165689.SAMN02927914_04775"/>
<dbReference type="OrthoDB" id="9810174at2"/>
<dbReference type="SUPFAM" id="SSF88874">
    <property type="entry name" value="Receptor-binding domain of short tail fibre protein gp12"/>
    <property type="match status" value="1"/>
</dbReference>
<dbReference type="InterPro" id="IPR011083">
    <property type="entry name" value="Phage_tail_collar_dom"/>
</dbReference>
<dbReference type="Gene3D" id="3.90.1340.10">
    <property type="entry name" value="Phage tail collar domain"/>
    <property type="match status" value="1"/>
</dbReference>
<evidence type="ECO:0000313" key="3">
    <source>
        <dbReference type="Proteomes" id="UP000198588"/>
    </source>
</evidence>
<gene>
    <name evidence="2" type="ORF">SAMN02927914_04775</name>
</gene>
<dbReference type="Pfam" id="PF07484">
    <property type="entry name" value="Collar"/>
    <property type="match status" value="1"/>
</dbReference>
<proteinExistence type="predicted"/>
<dbReference type="RefSeq" id="WP_091583064.1">
    <property type="nucleotide sequence ID" value="NZ_FMXM01000017.1"/>
</dbReference>
<dbReference type="Proteomes" id="UP000198588">
    <property type="component" value="Unassembled WGS sequence"/>
</dbReference>
<sequence length="176" mass="18491">MAEYFLGQIMMTGFGFAQKGFAFCNGSIIAIAQNQALFSLLGTTYGGNGTTTFALPDLRSRTPVGFGPSADPNWNPSAYQWGETGGVENVTLLSQQLPAHNHVGNATTAAGAARNPSDALYGTTTNAIYAAPNGRLVPLAAPTVTYVGGNQPHPNIQPYETINYNIAMTGIFPSRS</sequence>
<dbReference type="EMBL" id="FMXM01000017">
    <property type="protein sequence ID" value="SDA92619.1"/>
    <property type="molecule type" value="Genomic_DNA"/>
</dbReference>
<evidence type="ECO:0000313" key="2">
    <source>
        <dbReference type="EMBL" id="SDA92619.1"/>
    </source>
</evidence>
<feature type="domain" description="Phage tail collar" evidence="1">
    <location>
        <begin position="7"/>
        <end position="63"/>
    </location>
</feature>